<comment type="caution">
    <text evidence="8">The sequence shown here is derived from an EMBL/GenBank/DDBJ whole genome shotgun (WGS) entry which is preliminary data.</text>
</comment>
<keyword evidence="3 4" id="KW-0862">Zinc</keyword>
<keyword evidence="1 4" id="KW-0479">Metal-binding</keyword>
<feature type="zinc finger region" description="C3H1-type" evidence="4">
    <location>
        <begin position="409"/>
        <end position="436"/>
    </location>
</feature>
<evidence type="ECO:0000256" key="6">
    <source>
        <dbReference type="SAM" id="MobiDB-lite"/>
    </source>
</evidence>
<keyword evidence="2 4" id="KW-0863">Zinc-finger</keyword>
<evidence type="ECO:0000313" key="9">
    <source>
        <dbReference type="Proteomes" id="UP001628179"/>
    </source>
</evidence>
<feature type="domain" description="C3H1-type" evidence="7">
    <location>
        <begin position="309"/>
        <end position="336"/>
    </location>
</feature>
<dbReference type="SMART" id="SM00356">
    <property type="entry name" value="ZnF_C3H1"/>
    <property type="match status" value="2"/>
</dbReference>
<dbReference type="InterPro" id="IPR036855">
    <property type="entry name" value="Znf_CCCH_sf"/>
</dbReference>
<evidence type="ECO:0000256" key="2">
    <source>
        <dbReference type="ARBA" id="ARBA00022771"/>
    </source>
</evidence>
<dbReference type="Pfam" id="PF25543">
    <property type="entry name" value="zf-CCCH_tandem"/>
    <property type="match status" value="1"/>
</dbReference>
<dbReference type="EMBL" id="BAAFSV010000004">
    <property type="protein sequence ID" value="GAB1317864.1"/>
    <property type="molecule type" value="Genomic_DNA"/>
</dbReference>
<proteinExistence type="predicted"/>
<feature type="coiled-coil region" evidence="5">
    <location>
        <begin position="23"/>
        <end position="64"/>
    </location>
</feature>
<feature type="region of interest" description="Disordered" evidence="6">
    <location>
        <begin position="506"/>
        <end position="525"/>
    </location>
</feature>
<dbReference type="RefSeq" id="XP_070919595.1">
    <property type="nucleotide sequence ID" value="XM_071063494.1"/>
</dbReference>
<dbReference type="Gene3D" id="6.10.250.3220">
    <property type="match status" value="1"/>
</dbReference>
<evidence type="ECO:0000313" key="8">
    <source>
        <dbReference type="EMBL" id="GAB1317864.1"/>
    </source>
</evidence>
<evidence type="ECO:0000256" key="5">
    <source>
        <dbReference type="SAM" id="Coils"/>
    </source>
</evidence>
<feature type="zinc finger region" description="C3H1-type" evidence="4">
    <location>
        <begin position="309"/>
        <end position="336"/>
    </location>
</feature>
<dbReference type="Pfam" id="PF25540">
    <property type="entry name" value="DUF7923"/>
    <property type="match status" value="1"/>
</dbReference>
<sequence length="525" mass="57731">MLNDREIDRAAAQLAEFRRTDALSELLNQHEVLIESYRRLKSDYEEEREAREKYKQMAKDRERKPFVLVLVDGDGYIFNDSLIAKRAEGGSSAAQMLNDEVKASLRRKGLEHCQVMVRIYANVAGLSRALSKAGLSGNESRSLAPFIASFNRSYGLTEFVDAGQLKENADFKLRALLHLYAESAQCKHIYFAACHDVGYISELMPFVGNSAKFTLVNSPGIRFHDEFTKLGMGIEEFRGVFRHAPLDGSAPYWPLATAAVNAKTPTVPSIQNLKQLALCSATPGAPDAPSPASSPVKPGWGVALTTANDEQKPVCLFNALGKCRYGKNCKHLHRDLQLGATNGLPQYADLPSPPRSSTSVAPPHALDRLPRKKEIPPGTIAVNKANYRLDAYLPPVSAETIGRLKARVDKKRVCNSFHLNGYCDAGDRCEYDHEPLEEEFLPALESLARSQPCPRRGGCRLETCTHGHICQCKECKHRGGKVYCKLPYLAHLEDLDVADFVPSVCKSGGKSSTSNGCSETSTTSG</sequence>
<dbReference type="PANTHER" id="PTHR37543:SF1">
    <property type="entry name" value="CCCH ZINC FINGER DNA BINDING PROTEIN (AFU_ORTHOLOGUE AFUA_5G12760)"/>
    <property type="match status" value="1"/>
</dbReference>
<evidence type="ECO:0000259" key="7">
    <source>
        <dbReference type="PROSITE" id="PS50103"/>
    </source>
</evidence>
<dbReference type="InterPro" id="IPR057654">
    <property type="entry name" value="Znf-CCCH_tandem"/>
</dbReference>
<organism evidence="8 9">
    <name type="scientific">Madurella fahalii</name>
    <dbReference type="NCBI Taxonomy" id="1157608"/>
    <lineage>
        <taxon>Eukaryota</taxon>
        <taxon>Fungi</taxon>
        <taxon>Dikarya</taxon>
        <taxon>Ascomycota</taxon>
        <taxon>Pezizomycotina</taxon>
        <taxon>Sordariomycetes</taxon>
        <taxon>Sordariomycetidae</taxon>
        <taxon>Sordariales</taxon>
        <taxon>Sordariales incertae sedis</taxon>
        <taxon>Madurella</taxon>
    </lineage>
</organism>
<feature type="domain" description="C3H1-type" evidence="7">
    <location>
        <begin position="409"/>
        <end position="436"/>
    </location>
</feature>
<reference evidence="8 9" key="1">
    <citation type="submission" date="2024-09" db="EMBL/GenBank/DDBJ databases">
        <title>Itraconazole resistance in Madurella fahalii resulting from another homologue of gene encoding cytochrome P450 14-alpha sterol demethylase (CYP51).</title>
        <authorList>
            <person name="Yoshioka I."/>
            <person name="Fahal A.H."/>
            <person name="Kaneko S."/>
            <person name="Yaguchi T."/>
        </authorList>
    </citation>
    <scope>NUCLEOTIDE SEQUENCE [LARGE SCALE GENOMIC DNA]</scope>
    <source>
        <strain evidence="8 9">IFM 68171</strain>
    </source>
</reference>
<dbReference type="SUPFAM" id="SSF90229">
    <property type="entry name" value="CCCH zinc finger"/>
    <property type="match status" value="1"/>
</dbReference>
<dbReference type="PROSITE" id="PS50103">
    <property type="entry name" value="ZF_C3H1"/>
    <property type="match status" value="2"/>
</dbReference>
<evidence type="ECO:0000256" key="1">
    <source>
        <dbReference type="ARBA" id="ARBA00022723"/>
    </source>
</evidence>
<evidence type="ECO:0000256" key="3">
    <source>
        <dbReference type="ARBA" id="ARBA00022833"/>
    </source>
</evidence>
<dbReference type="GeneID" id="98178817"/>
<keyword evidence="5" id="KW-0175">Coiled coil</keyword>
<keyword evidence="9" id="KW-1185">Reference proteome</keyword>
<dbReference type="InterPro" id="IPR057683">
    <property type="entry name" value="DUF7923"/>
</dbReference>
<dbReference type="PANTHER" id="PTHR37543">
    <property type="entry name" value="CCCH ZINC FINGER DNA BINDING PROTEIN (AFU_ORTHOLOGUE AFUA_5G12760)"/>
    <property type="match status" value="1"/>
</dbReference>
<dbReference type="InterPro" id="IPR000571">
    <property type="entry name" value="Znf_CCCH"/>
</dbReference>
<gene>
    <name evidence="8" type="ORF">MFIFM68171_08074</name>
</gene>
<evidence type="ECO:0000256" key="4">
    <source>
        <dbReference type="PROSITE-ProRule" id="PRU00723"/>
    </source>
</evidence>
<feature type="compositionally biased region" description="Polar residues" evidence="6">
    <location>
        <begin position="509"/>
        <end position="525"/>
    </location>
</feature>
<name>A0ABQ0GJJ6_9PEZI</name>
<protein>
    <submittedName>
        <fullName evidence="8">CCCH zinc finger DNA binding protein</fullName>
    </submittedName>
</protein>
<feature type="region of interest" description="Disordered" evidence="6">
    <location>
        <begin position="344"/>
        <end position="364"/>
    </location>
</feature>
<dbReference type="Pfam" id="PF25542">
    <property type="entry name" value="zf-CCCH_12"/>
    <property type="match status" value="1"/>
</dbReference>
<dbReference type="Proteomes" id="UP001628179">
    <property type="component" value="Unassembled WGS sequence"/>
</dbReference>
<accession>A0ABQ0GJJ6</accession>